<proteinExistence type="predicted"/>
<name>A0A1V0SJV0_9VIRU</name>
<protein>
    <submittedName>
        <fullName evidence="1">Uncharacterized protein</fullName>
    </submittedName>
</protein>
<organism evidence="1">
    <name type="scientific">Klosneuvirus KNV1</name>
    <dbReference type="NCBI Taxonomy" id="1977640"/>
    <lineage>
        <taxon>Viruses</taxon>
        <taxon>Varidnaviria</taxon>
        <taxon>Bamfordvirae</taxon>
        <taxon>Nucleocytoviricota</taxon>
        <taxon>Megaviricetes</taxon>
        <taxon>Imitervirales</taxon>
        <taxon>Mimiviridae</taxon>
        <taxon>Klosneuvirinae</taxon>
        <taxon>Klosneuvirus</taxon>
    </lineage>
</organism>
<dbReference type="EMBL" id="KY684110">
    <property type="protein sequence ID" value="ARF12005.1"/>
    <property type="molecule type" value="Genomic_DNA"/>
</dbReference>
<evidence type="ECO:0000313" key="1">
    <source>
        <dbReference type="EMBL" id="ARF12005.1"/>
    </source>
</evidence>
<accession>A0A1V0SJV0</accession>
<reference evidence="1" key="1">
    <citation type="journal article" date="2017" name="Science">
        <title>Giant viruses with an expanded complement of translation system components.</title>
        <authorList>
            <person name="Schulz F."/>
            <person name="Yutin N."/>
            <person name="Ivanova N.N."/>
            <person name="Ortega D.R."/>
            <person name="Lee T.K."/>
            <person name="Vierheilig J."/>
            <person name="Daims H."/>
            <person name="Horn M."/>
            <person name="Wagner M."/>
            <person name="Jensen G.J."/>
            <person name="Kyrpides N.C."/>
            <person name="Koonin E.V."/>
            <person name="Woyke T."/>
        </authorList>
    </citation>
    <scope>NUCLEOTIDE SEQUENCE</scope>
    <source>
        <strain evidence="1">KNV1</strain>
    </source>
</reference>
<gene>
    <name evidence="1" type="ORF">Klosneuvirus_3_140</name>
</gene>
<sequence>MAANPDLSGLFGWNNMAGKVPPKITPFESLFAQPAQEKQEIVAAIDMSGSTLYESSKAFDGKTFKEIYAEVISMLEYMLPPHKVLAWSSTAKILEGVELITYAEAVKNKIPVTDQIAEMNQGTEAANILPHVKGKTLVLVTDGSIPQHAITAIQQRVPTSGIGNVFLLIVPHIDEYKDMYSDKQNIEIDPRNNIKLSIPQAFSNRLATVIIYNYRKKAFEMIPELSAPWVDKTKPFSEQLNVSLPVLHAGDFLIKPNEHYKTFKLDKLIEWINTSPVDETVLNKMSEMGIKAAIRQQANEQQKNAWNACIQQIFNKALDEKVKQEYKEVEVPANAPMFDRLKIITQNENQKKKIEEKYREQFGKLCGSQLIDRVVAEFQNLAAAKVAQTAQNVNAFKTMATSDKFGQLAPSLPLDECGLCGNQTNVFKTISIPTKLIVQLKLCNQERIVPGKKGKQQVVKNLNLDAMHTALETYPAKLHYMNLCPGCCNTCLKNCHEPTDSESGISNLFPQNKSVNEQGITVINSRLVIFPFIAPDQITDTNDPNQPNLSFARQWLRGYLSSTIGLDPASDQTLLASLLFISSLATNKENAVLMFATEKSLLRGGKQDRYKSSAGRLFKPSADPISSEILTFITIVMETVEKMEVPIDPASNKLLLLCLLERKVSRLIDAKKHKDTATEKLTITLHKLHKGVFTSDKDKFGLTDGDIAILNASESVDNYKNTHPEDVERFITYFLVHHLNTNIQQISNDEKNLINLLGSTTIQDAAGSLYMHEDYLDKIIKRANMSFEDFMTLIPKYVAELANVQDKDKLNVLQKFL</sequence>